<comment type="similarity">
    <text evidence="3">Belongs to the methyl-accepting chemotaxis (MCP) protein family.</text>
</comment>
<evidence type="ECO:0000256" key="4">
    <source>
        <dbReference type="PROSITE-ProRule" id="PRU00284"/>
    </source>
</evidence>
<comment type="caution">
    <text evidence="8">The sequence shown here is derived from an EMBL/GenBank/DDBJ whole genome shotgun (WGS) entry which is preliminary data.</text>
</comment>
<dbReference type="SUPFAM" id="SSF58104">
    <property type="entry name" value="Methyl-accepting chemotaxis protein (MCP) signaling domain"/>
    <property type="match status" value="1"/>
</dbReference>
<evidence type="ECO:0000256" key="3">
    <source>
        <dbReference type="ARBA" id="ARBA00029447"/>
    </source>
</evidence>
<dbReference type="SMART" id="SM00283">
    <property type="entry name" value="MA"/>
    <property type="match status" value="1"/>
</dbReference>
<dbReference type="CDD" id="cd11386">
    <property type="entry name" value="MCP_signal"/>
    <property type="match status" value="1"/>
</dbReference>
<feature type="transmembrane region" description="Helical" evidence="5">
    <location>
        <begin position="14"/>
        <end position="37"/>
    </location>
</feature>
<dbReference type="InterPro" id="IPR004090">
    <property type="entry name" value="Chemotax_Me-accpt_rcpt"/>
</dbReference>
<accession>A0ABU1H521</accession>
<keyword evidence="5" id="KW-0472">Membrane</keyword>
<protein>
    <submittedName>
        <fullName evidence="8">Methyl-accepting chemotaxis protein</fullName>
    </submittedName>
</protein>
<keyword evidence="5" id="KW-0812">Transmembrane</keyword>
<dbReference type="PROSITE" id="PS50111">
    <property type="entry name" value="CHEMOTAXIS_TRANSDUC_2"/>
    <property type="match status" value="1"/>
</dbReference>
<dbReference type="InterPro" id="IPR003660">
    <property type="entry name" value="HAMP_dom"/>
</dbReference>
<sequence>MHISKQKKSTMPRLSLSAIFTSILLIFMIIILVLSIVSLAGNRKNSEAVNELTELGIQQLNNANLAYLNISLARERFGDYITAREEGTPRGELASLHEAATRSLNNAQSRVQRLASIAVDPQSQRAPYINAINTNMLHLLDELLVPALAADELSEAITFQPQIARADRQLTRSLTDFARFAESRAMTFQKQNKQFSSYITIASIALFILSLLTTFFVRHWLKRSVIRPVDVALAHLTAISKGDLTESIHPKGCKELSSLLSGLVTMQSQLALLVGQIQQSTENIAYGAGEIAQGGESLASRTEEQASALQQTAASMEELTTTVKNNADHTREANTLTTSAADAAEQSGSELEFTLQMMSELAESSNQVQEIVGTIDGIAFQTNLLALNASVEAARAGEHGRGFAVVAEEVRTLASRSANAAKEIRELLNHNVKQITNSAEQAEKSGTLLREMVSSTRRVSSLMSEIATATQQQQSGIEQISTAVNQMDAVTQQNASLVEQSSTAAASLNDQAALLSKLVKRFHIENRVSSTNNPQNLESRVKLGVLADNKPEWSSF</sequence>
<evidence type="ECO:0000313" key="8">
    <source>
        <dbReference type="EMBL" id="MDR5899215.1"/>
    </source>
</evidence>
<dbReference type="InterPro" id="IPR051310">
    <property type="entry name" value="MCP_chemotaxis"/>
</dbReference>
<dbReference type="InterPro" id="IPR004089">
    <property type="entry name" value="MCPsignal_dom"/>
</dbReference>
<organism evidence="8 9">
    <name type="scientific">Vreelandella vilamensis</name>
    <dbReference type="NCBI Taxonomy" id="531309"/>
    <lineage>
        <taxon>Bacteria</taxon>
        <taxon>Pseudomonadati</taxon>
        <taxon>Pseudomonadota</taxon>
        <taxon>Gammaproteobacteria</taxon>
        <taxon>Oceanospirillales</taxon>
        <taxon>Halomonadaceae</taxon>
        <taxon>Vreelandella</taxon>
    </lineage>
</organism>
<feature type="domain" description="HAMP" evidence="7">
    <location>
        <begin position="223"/>
        <end position="275"/>
    </location>
</feature>
<dbReference type="RefSeq" id="WP_309656100.1">
    <property type="nucleotide sequence ID" value="NZ_JARWAN010000013.1"/>
</dbReference>
<feature type="transmembrane region" description="Helical" evidence="5">
    <location>
        <begin position="195"/>
        <end position="217"/>
    </location>
</feature>
<dbReference type="Gene3D" id="1.10.287.950">
    <property type="entry name" value="Methyl-accepting chemotaxis protein"/>
    <property type="match status" value="1"/>
</dbReference>
<reference evidence="8 9" key="1">
    <citation type="submission" date="2023-04" db="EMBL/GenBank/DDBJ databases">
        <title>A long-awaited taxogenomic arrangement of the family Halomonadaceae.</title>
        <authorList>
            <person name="De La Haba R."/>
            <person name="Chuvochina M."/>
            <person name="Wittouck S."/>
            <person name="Arahal D.R."/>
            <person name="Sanchez-Porro C."/>
            <person name="Hugenholtz P."/>
            <person name="Ventosa A."/>
        </authorList>
    </citation>
    <scope>NUCLEOTIDE SEQUENCE [LARGE SCALE GENOMIC DNA]</scope>
    <source>
        <strain evidence="8 9">DSM 21020</strain>
    </source>
</reference>
<dbReference type="PANTHER" id="PTHR43531">
    <property type="entry name" value="PROTEIN ICFG"/>
    <property type="match status" value="1"/>
</dbReference>
<evidence type="ECO:0000313" key="9">
    <source>
        <dbReference type="Proteomes" id="UP001254564"/>
    </source>
</evidence>
<evidence type="ECO:0000256" key="1">
    <source>
        <dbReference type="ARBA" id="ARBA00022481"/>
    </source>
</evidence>
<keyword evidence="2 4" id="KW-0807">Transducer</keyword>
<dbReference type="PROSITE" id="PS50885">
    <property type="entry name" value="HAMP"/>
    <property type="match status" value="1"/>
</dbReference>
<name>A0ABU1H521_9GAMM</name>
<feature type="domain" description="Methyl-accepting transducer" evidence="6">
    <location>
        <begin position="280"/>
        <end position="509"/>
    </location>
</feature>
<dbReference type="Proteomes" id="UP001254564">
    <property type="component" value="Unassembled WGS sequence"/>
</dbReference>
<keyword evidence="1" id="KW-0488">Methylation</keyword>
<dbReference type="EMBL" id="JARWAN010000013">
    <property type="protein sequence ID" value="MDR5899215.1"/>
    <property type="molecule type" value="Genomic_DNA"/>
</dbReference>
<keyword evidence="5" id="KW-1133">Transmembrane helix</keyword>
<dbReference type="Pfam" id="PF00672">
    <property type="entry name" value="HAMP"/>
    <property type="match status" value="1"/>
</dbReference>
<evidence type="ECO:0000259" key="6">
    <source>
        <dbReference type="PROSITE" id="PS50111"/>
    </source>
</evidence>
<gene>
    <name evidence="8" type="ORF">QC823_09470</name>
</gene>
<dbReference type="PRINTS" id="PR00260">
    <property type="entry name" value="CHEMTRNSDUCR"/>
</dbReference>
<evidence type="ECO:0000256" key="2">
    <source>
        <dbReference type="ARBA" id="ARBA00023224"/>
    </source>
</evidence>
<proteinExistence type="inferred from homology"/>
<dbReference type="PANTHER" id="PTHR43531:SF14">
    <property type="entry name" value="METHYL-ACCEPTING CHEMOTAXIS PROTEIN I-RELATED"/>
    <property type="match status" value="1"/>
</dbReference>
<evidence type="ECO:0000256" key="5">
    <source>
        <dbReference type="SAM" id="Phobius"/>
    </source>
</evidence>
<dbReference type="Pfam" id="PF00015">
    <property type="entry name" value="MCPsignal"/>
    <property type="match status" value="1"/>
</dbReference>
<evidence type="ECO:0000259" key="7">
    <source>
        <dbReference type="PROSITE" id="PS50885"/>
    </source>
</evidence>
<keyword evidence="9" id="KW-1185">Reference proteome</keyword>